<gene>
    <name evidence="3" type="ORF">R1sor_008798</name>
</gene>
<evidence type="ECO:0000313" key="4">
    <source>
        <dbReference type="Proteomes" id="UP001633002"/>
    </source>
</evidence>
<evidence type="ECO:0000256" key="1">
    <source>
        <dbReference type="SAM" id="Coils"/>
    </source>
</evidence>
<feature type="region of interest" description="Disordered" evidence="2">
    <location>
        <begin position="122"/>
        <end position="143"/>
    </location>
</feature>
<proteinExistence type="predicted"/>
<reference evidence="3 4" key="1">
    <citation type="submission" date="2024-09" db="EMBL/GenBank/DDBJ databases">
        <title>Chromosome-scale assembly of Riccia sorocarpa.</title>
        <authorList>
            <person name="Paukszto L."/>
        </authorList>
    </citation>
    <scope>NUCLEOTIDE SEQUENCE [LARGE SCALE GENOMIC DNA]</scope>
    <source>
        <strain evidence="3">LP-2024</strain>
        <tissue evidence="3">Aerial parts of the thallus</tissue>
    </source>
</reference>
<evidence type="ECO:0000256" key="2">
    <source>
        <dbReference type="SAM" id="MobiDB-lite"/>
    </source>
</evidence>
<accession>A0ABD3HUG4</accession>
<comment type="caution">
    <text evidence="3">The sequence shown here is derived from an EMBL/GenBank/DDBJ whole genome shotgun (WGS) entry which is preliminary data.</text>
</comment>
<keyword evidence="1" id="KW-0175">Coiled coil</keyword>
<protein>
    <submittedName>
        <fullName evidence="3">Uncharacterized protein</fullName>
    </submittedName>
</protein>
<dbReference type="Proteomes" id="UP001633002">
    <property type="component" value="Unassembled WGS sequence"/>
</dbReference>
<evidence type="ECO:0000313" key="3">
    <source>
        <dbReference type="EMBL" id="KAL3695147.1"/>
    </source>
</evidence>
<feature type="coiled-coil region" evidence="1">
    <location>
        <begin position="58"/>
        <end position="113"/>
    </location>
</feature>
<sequence>MSNRPRVVPLEGSLVARVSTVWRTPPAIDDEIRHTMAEASQTLRRQKRKSVDSDEEYMEKVRERMTHLELENRFLEERVKMLEAESREERLKCDDCKRQLRECQEHLDKEQKSNAEYCASSRMWHDLTRKHGGGRGIDQQEGA</sequence>
<dbReference type="EMBL" id="JBJQOH010000003">
    <property type="protein sequence ID" value="KAL3695147.1"/>
    <property type="molecule type" value="Genomic_DNA"/>
</dbReference>
<dbReference type="AlphaFoldDB" id="A0ABD3HUG4"/>
<name>A0ABD3HUG4_9MARC</name>
<keyword evidence="4" id="KW-1185">Reference proteome</keyword>
<organism evidence="3 4">
    <name type="scientific">Riccia sorocarpa</name>
    <dbReference type="NCBI Taxonomy" id="122646"/>
    <lineage>
        <taxon>Eukaryota</taxon>
        <taxon>Viridiplantae</taxon>
        <taxon>Streptophyta</taxon>
        <taxon>Embryophyta</taxon>
        <taxon>Marchantiophyta</taxon>
        <taxon>Marchantiopsida</taxon>
        <taxon>Marchantiidae</taxon>
        <taxon>Marchantiales</taxon>
        <taxon>Ricciaceae</taxon>
        <taxon>Riccia</taxon>
    </lineage>
</organism>